<dbReference type="EMBL" id="JAUCGM010000165">
    <property type="protein sequence ID" value="MDM8562471.1"/>
    <property type="molecule type" value="Genomic_DNA"/>
</dbReference>
<name>A0ABT7VSQ5_9GAMM</name>
<dbReference type="Proteomes" id="UP001171945">
    <property type="component" value="Unassembled WGS sequence"/>
</dbReference>
<keyword evidence="3" id="KW-1185">Reference proteome</keyword>
<feature type="domain" description="DUF559" evidence="1">
    <location>
        <begin position="268"/>
        <end position="339"/>
    </location>
</feature>
<accession>A0ABT7VSQ5</accession>
<gene>
    <name evidence="2" type="ORF">QUF54_03870</name>
</gene>
<dbReference type="Gene3D" id="3.40.960.10">
    <property type="entry name" value="VSR Endonuclease"/>
    <property type="match status" value="1"/>
</dbReference>
<evidence type="ECO:0000259" key="1">
    <source>
        <dbReference type="Pfam" id="PF04480"/>
    </source>
</evidence>
<organism evidence="2 3">
    <name type="scientific">Candidatus Marithioploca araucensis</name>
    <dbReference type="NCBI Taxonomy" id="70273"/>
    <lineage>
        <taxon>Bacteria</taxon>
        <taxon>Pseudomonadati</taxon>
        <taxon>Pseudomonadota</taxon>
        <taxon>Gammaproteobacteria</taxon>
        <taxon>Thiotrichales</taxon>
        <taxon>Thiotrichaceae</taxon>
        <taxon>Candidatus Marithioploca</taxon>
    </lineage>
</organism>
<sequence length="377" mass="42485">MQEAVHYGKVELIPGILCDGYVLNDGTAVMSERGAADLLGMNHKALQNVATTGVPKTLKPFIDNGLSVAVTLVKVTAKNSPHKSRKIAVYSSCFIESIMRAYAMAVGNNVLQKNQMHIGRRCVLLQSALVRTALNTAIKQACGLSPDIQKTAQQHYIDAVKLIKDYGFTCSVNNDIAIKKDIVKFLDIPESTLNGFLRKHRHEIEPIKLDYLNIRSIGYKAPRMNGYHIEDVGKIALGMDSVIGVELKKQAFGKVSSLAKPETRGEIEWLEVLTKVFAGFGLHHNYQIGKYKVDFFVEKLMLVLECNGYDNHLYYDTKKETEREKFISQRYSLLRFHHHTDWETLVNGILQAKMGNVIKLYNVEHLYPENAKNPCFI</sequence>
<evidence type="ECO:0000313" key="3">
    <source>
        <dbReference type="Proteomes" id="UP001171945"/>
    </source>
</evidence>
<dbReference type="InterPro" id="IPR007569">
    <property type="entry name" value="DUF559"/>
</dbReference>
<comment type="caution">
    <text evidence="2">The sequence shown here is derived from an EMBL/GenBank/DDBJ whole genome shotgun (WGS) entry which is preliminary data.</text>
</comment>
<reference evidence="2" key="1">
    <citation type="submission" date="2023-06" db="EMBL/GenBank/DDBJ databases">
        <title>Uncultivated large filamentous bacteria from sulfidic sediments reveal new species and different genomic features in energy metabolism and defense.</title>
        <authorList>
            <person name="Fonseca A."/>
        </authorList>
    </citation>
    <scope>NUCLEOTIDE SEQUENCE</scope>
    <source>
        <strain evidence="2">HSG4</strain>
    </source>
</reference>
<dbReference type="Pfam" id="PF04480">
    <property type="entry name" value="DUF559"/>
    <property type="match status" value="1"/>
</dbReference>
<protein>
    <submittedName>
        <fullName evidence="2">DUF559 domain-containing protein</fullName>
    </submittedName>
</protein>
<evidence type="ECO:0000313" key="2">
    <source>
        <dbReference type="EMBL" id="MDM8562471.1"/>
    </source>
</evidence>
<proteinExistence type="predicted"/>